<protein>
    <submittedName>
        <fullName evidence="3">Uncharacterized protein</fullName>
    </submittedName>
</protein>
<proteinExistence type="predicted"/>
<feature type="signal peptide" evidence="2">
    <location>
        <begin position="1"/>
        <end position="17"/>
    </location>
</feature>
<feature type="chain" id="PRO_5009707580" evidence="2">
    <location>
        <begin position="18"/>
        <end position="203"/>
    </location>
</feature>
<evidence type="ECO:0000256" key="1">
    <source>
        <dbReference type="SAM" id="MobiDB-lite"/>
    </source>
</evidence>
<dbReference type="EMBL" id="KB741292">
    <property type="protein sequence ID" value="ENN70391.1"/>
    <property type="molecule type" value="Genomic_DNA"/>
</dbReference>
<feature type="region of interest" description="Disordered" evidence="1">
    <location>
        <begin position="98"/>
        <end position="180"/>
    </location>
</feature>
<dbReference type="EMBL" id="KB632349">
    <property type="protein sequence ID" value="ERL93210.1"/>
    <property type="molecule type" value="Genomic_DNA"/>
</dbReference>
<reference evidence="3 5" key="1">
    <citation type="journal article" date="2013" name="Genome Biol.">
        <title>Draft genome of the mountain pine beetle, Dendroctonus ponderosae Hopkins, a major forest pest.</title>
        <authorList>
            <person name="Keeling C.I."/>
            <person name="Yuen M.M."/>
            <person name="Liao N.Y."/>
            <person name="Docking T.R."/>
            <person name="Chan S.K."/>
            <person name="Taylor G.A."/>
            <person name="Palmquist D.L."/>
            <person name="Jackman S.D."/>
            <person name="Nguyen A."/>
            <person name="Li M."/>
            <person name="Henderson H."/>
            <person name="Janes J.K."/>
            <person name="Zhao Y."/>
            <person name="Pandoh P."/>
            <person name="Moore R."/>
            <person name="Sperling F.A."/>
            <person name="Huber D.P."/>
            <person name="Birol I."/>
            <person name="Jones S.J."/>
            <person name="Bohlmann J."/>
        </authorList>
    </citation>
    <scope>NUCLEOTIDE SEQUENCE</scope>
</reference>
<feature type="compositionally biased region" description="Polar residues" evidence="1">
    <location>
        <begin position="115"/>
        <end position="132"/>
    </location>
</feature>
<organism evidence="3">
    <name type="scientific">Dendroctonus ponderosae</name>
    <name type="common">Mountain pine beetle</name>
    <dbReference type="NCBI Taxonomy" id="77166"/>
    <lineage>
        <taxon>Eukaryota</taxon>
        <taxon>Metazoa</taxon>
        <taxon>Ecdysozoa</taxon>
        <taxon>Arthropoda</taxon>
        <taxon>Hexapoda</taxon>
        <taxon>Insecta</taxon>
        <taxon>Pterygota</taxon>
        <taxon>Neoptera</taxon>
        <taxon>Endopterygota</taxon>
        <taxon>Coleoptera</taxon>
        <taxon>Polyphaga</taxon>
        <taxon>Cucujiformia</taxon>
        <taxon>Curculionidae</taxon>
        <taxon>Scolytinae</taxon>
        <taxon>Dendroctonus</taxon>
    </lineage>
</organism>
<dbReference type="Proteomes" id="UP000030742">
    <property type="component" value="Unassembled WGS sequence"/>
</dbReference>
<sequence length="203" mass="22064">MYVKVLGFVALLSLVDADKKSCARIQVNNQKVYGECCVFKRHPGDEDLSELLQEALIKKHQNLDHVHEGKLSFIPVPNEHQHVHFHGMAPWQPMGHGMGLRIPIPPSSQEKVDKSTTTSEAPSDFSTTQSPEGLSEESSGDLPLPTDPPSTPTKLECDQATDSETGNLTGKTILDNRNAVDVPFNACPSGQARDASGECVSSY</sequence>
<dbReference type="HOGENOM" id="CLU_1350136_0_0_1"/>
<evidence type="ECO:0000256" key="2">
    <source>
        <dbReference type="SAM" id="SignalP"/>
    </source>
</evidence>
<evidence type="ECO:0000313" key="3">
    <source>
        <dbReference type="EMBL" id="ENN70391.1"/>
    </source>
</evidence>
<evidence type="ECO:0000313" key="5">
    <source>
        <dbReference type="Proteomes" id="UP000030742"/>
    </source>
</evidence>
<feature type="non-terminal residue" evidence="3">
    <location>
        <position position="1"/>
    </location>
</feature>
<dbReference type="AlphaFoldDB" id="N6TPZ9"/>
<feature type="compositionally biased region" description="Polar residues" evidence="1">
    <location>
        <begin position="160"/>
        <end position="170"/>
    </location>
</feature>
<keyword evidence="2" id="KW-0732">Signal</keyword>
<name>N6TPZ9_DENPD</name>
<accession>N6TPZ9</accession>
<evidence type="ECO:0000313" key="4">
    <source>
        <dbReference type="EMBL" id="ERL93210.1"/>
    </source>
</evidence>
<gene>
    <name evidence="4" type="ORF">D910_10506</name>
    <name evidence="3" type="ORF">YQE_12897</name>
</gene>